<organism evidence="2 3">
    <name type="scientific">Parambassis ranga</name>
    <name type="common">Indian glassy fish</name>
    <dbReference type="NCBI Taxonomy" id="210632"/>
    <lineage>
        <taxon>Eukaryota</taxon>
        <taxon>Metazoa</taxon>
        <taxon>Chordata</taxon>
        <taxon>Craniata</taxon>
        <taxon>Vertebrata</taxon>
        <taxon>Euteleostomi</taxon>
        <taxon>Actinopterygii</taxon>
        <taxon>Neopterygii</taxon>
        <taxon>Teleostei</taxon>
        <taxon>Neoteleostei</taxon>
        <taxon>Acanthomorphata</taxon>
        <taxon>Ovalentaria</taxon>
        <taxon>Ambassidae</taxon>
        <taxon>Parambassis</taxon>
    </lineage>
</organism>
<protein>
    <submittedName>
        <fullName evidence="3">Uncharacterized protein LOC114446219</fullName>
    </submittedName>
</protein>
<reference evidence="3" key="1">
    <citation type="submission" date="2025-08" db="UniProtKB">
        <authorList>
            <consortium name="RefSeq"/>
        </authorList>
    </citation>
    <scope>IDENTIFICATION</scope>
</reference>
<feature type="region of interest" description="Disordered" evidence="1">
    <location>
        <begin position="651"/>
        <end position="672"/>
    </location>
</feature>
<proteinExistence type="predicted"/>
<name>A0A6P7JKW1_9TELE</name>
<dbReference type="Proteomes" id="UP000515145">
    <property type="component" value="Chromosome 14"/>
</dbReference>
<accession>A0A6P7JKW1</accession>
<feature type="region of interest" description="Disordered" evidence="1">
    <location>
        <begin position="349"/>
        <end position="405"/>
    </location>
</feature>
<feature type="region of interest" description="Disordered" evidence="1">
    <location>
        <begin position="295"/>
        <end position="333"/>
    </location>
</feature>
<feature type="compositionally biased region" description="Basic and acidic residues" evidence="1">
    <location>
        <begin position="295"/>
        <end position="307"/>
    </location>
</feature>
<dbReference type="GeneID" id="114446219"/>
<dbReference type="OrthoDB" id="8715083at2759"/>
<dbReference type="RefSeq" id="XP_028277512.1">
    <property type="nucleotide sequence ID" value="XM_028421711.1"/>
</dbReference>
<keyword evidence="2" id="KW-1185">Reference proteome</keyword>
<dbReference type="InParanoid" id="A0A6P7JKW1"/>
<dbReference type="AlphaFoldDB" id="A0A6P7JKW1"/>
<evidence type="ECO:0000313" key="3">
    <source>
        <dbReference type="RefSeq" id="XP_028277512.1"/>
    </source>
</evidence>
<evidence type="ECO:0000256" key="1">
    <source>
        <dbReference type="SAM" id="MobiDB-lite"/>
    </source>
</evidence>
<evidence type="ECO:0000313" key="2">
    <source>
        <dbReference type="Proteomes" id="UP000515145"/>
    </source>
</evidence>
<gene>
    <name evidence="3" type="primary">LOC114446219</name>
</gene>
<sequence>MFGVDSGWILVLRRHLISAARTAVWDSNMDGIDDSYIWLRRIAHGIRYQRGAVPFPECVRVGLDFNAAVEREEKLDRSLLTNGVMLEICEFAKTVTKSEKYFLFEMLEFNFDLGVDTDNDRLCYAYLSRVHGRIRQLKELIKSKPGRWKEVFALPDLQVLSADSEVSTGSYPKWKRMVDSSLLTGGGGGGQSLGSSSSTCMSRNRTKRAGSAFRFCAELGVRLAVGPNQTTRQKLDRNLLTSGVMLELLHFCRVLCGTQVHMVYELVRQNFGFELDKVQFRLNLNRLTERRQLTGADRDAFRREPFQHHTATKTRKRRPPDTEQEAADGQQWGALRERLQDGDLSYTCPIDCETEDRPSNPGTPGKKMSRRIKQEEEGVSVSPQIHRHNPCSPAAQPNHASPERSCRQKLWQRRAAQSVLTADGNGTFACCRRIGLDFNVSSGGKRKLDLRLLTNGVLQEVYRFANAMSRSTRSFLFDILRNNFHLSLQDVQQERDFIFCILIKEKFLQSSPDRHSPTFLSTPFQISETYIPIRQEVGPQDDTSAESRQADLGTHPYCRKLGLDLWSTEERPAGQKLDLTALTVGSMLEMVAFVRELCGTAYSIVSDVLEHNFELDLQCGKTEAAQVIRQWYATNKTHQPKRTSGWLDALVPLNGHAQPSPPGGGHDRKPGRKTEAVTCTLEDPLSSYPLCRQVGLNLNIHRGAGPKQKLDLRVLTRAMLVEVHRYVQRSSMHYVPALYAVLEHNFDLSSQSHRKVEFAWAVASQVIAMAAKSGRTAAYQNTVFELPFEGTGAACKEEPEDGDSEPDGGSDIVFVRTLKPVDILVEVD</sequence>